<evidence type="ECO:0000256" key="2">
    <source>
        <dbReference type="ARBA" id="ARBA00006285"/>
    </source>
</evidence>
<accession>A0A8S3GI39</accession>
<dbReference type="InterPro" id="IPR017853">
    <property type="entry name" value="GH"/>
</dbReference>
<sequence>MDEVYDKCWLSNPTIRQWMTGHSINSSVGLHTFYADRILNITRNIDVTPIVWQDVWDEKVELPPGTIIQVWKDSSDQAVFGSWAAYLNQAANEG</sequence>
<dbReference type="GO" id="GO:0030203">
    <property type="term" value="P:glycosaminoglycan metabolic process"/>
    <property type="evidence" value="ECO:0007669"/>
    <property type="project" value="TreeGrafter"/>
</dbReference>
<dbReference type="GO" id="GO:0016020">
    <property type="term" value="C:membrane"/>
    <property type="evidence" value="ECO:0007669"/>
    <property type="project" value="TreeGrafter"/>
</dbReference>
<feature type="active site" description="Proton donor" evidence="5">
    <location>
        <position position="3"/>
    </location>
</feature>
<feature type="domain" description="Glycoside hydrolase family 20 catalytic" evidence="6">
    <location>
        <begin position="2"/>
        <end position="78"/>
    </location>
</feature>
<dbReference type="GO" id="GO:0005975">
    <property type="term" value="P:carbohydrate metabolic process"/>
    <property type="evidence" value="ECO:0007669"/>
    <property type="project" value="InterPro"/>
</dbReference>
<dbReference type="Pfam" id="PF00728">
    <property type="entry name" value="Glyco_hydro_20"/>
    <property type="match status" value="1"/>
</dbReference>
<dbReference type="InterPro" id="IPR025705">
    <property type="entry name" value="Beta_hexosaminidase_sua/sub"/>
</dbReference>
<dbReference type="SUPFAM" id="SSF51445">
    <property type="entry name" value="(Trans)glycosidases"/>
    <property type="match status" value="1"/>
</dbReference>
<feature type="non-terminal residue" evidence="7">
    <location>
        <position position="1"/>
    </location>
</feature>
<dbReference type="PANTHER" id="PTHR22600">
    <property type="entry name" value="BETA-HEXOSAMINIDASE"/>
    <property type="match status" value="1"/>
</dbReference>
<feature type="non-terminal residue" evidence="7">
    <location>
        <position position="94"/>
    </location>
</feature>
<evidence type="ECO:0000313" key="7">
    <source>
        <dbReference type="EMBL" id="CAF5164659.1"/>
    </source>
</evidence>
<reference evidence="7" key="1">
    <citation type="submission" date="2021-02" db="EMBL/GenBank/DDBJ databases">
        <authorList>
            <person name="Nowell W R."/>
        </authorList>
    </citation>
    <scope>NUCLEOTIDE SEQUENCE</scope>
</reference>
<proteinExistence type="inferred from homology"/>
<dbReference type="PANTHER" id="PTHR22600:SF21">
    <property type="entry name" value="BETA-HEXOSAMINIDASE A"/>
    <property type="match status" value="1"/>
</dbReference>
<evidence type="ECO:0000256" key="1">
    <source>
        <dbReference type="ARBA" id="ARBA00001231"/>
    </source>
</evidence>
<dbReference type="EC" id="3.2.1.52" evidence="3"/>
<evidence type="ECO:0000256" key="5">
    <source>
        <dbReference type="PIRSR" id="PIRSR625705-1"/>
    </source>
</evidence>
<dbReference type="EMBL" id="CAJOBH010270763">
    <property type="protein sequence ID" value="CAF5164659.1"/>
    <property type="molecule type" value="Genomic_DNA"/>
</dbReference>
<protein>
    <recommendedName>
        <fullName evidence="3">beta-N-acetylhexosaminidase</fullName>
        <ecNumber evidence="3">3.2.1.52</ecNumber>
    </recommendedName>
</protein>
<comment type="similarity">
    <text evidence="2">Belongs to the glycosyl hydrolase 20 family.</text>
</comment>
<dbReference type="GO" id="GO:0004563">
    <property type="term" value="F:beta-N-acetylhexosaminidase activity"/>
    <property type="evidence" value="ECO:0007669"/>
    <property type="project" value="UniProtKB-EC"/>
</dbReference>
<dbReference type="Proteomes" id="UP000681967">
    <property type="component" value="Unassembled WGS sequence"/>
</dbReference>
<evidence type="ECO:0000313" key="8">
    <source>
        <dbReference type="Proteomes" id="UP000681967"/>
    </source>
</evidence>
<name>A0A8S3GI39_9BILA</name>
<comment type="catalytic activity">
    <reaction evidence="1">
        <text>Hydrolysis of terminal non-reducing N-acetyl-D-hexosamine residues in N-acetyl-beta-D-hexosaminides.</text>
        <dbReference type="EC" id="3.2.1.52"/>
    </reaction>
</comment>
<comment type="caution">
    <text evidence="7">The sequence shown here is derived from an EMBL/GenBank/DDBJ whole genome shotgun (WGS) entry which is preliminary data.</text>
</comment>
<organism evidence="7 8">
    <name type="scientific">Rotaria magnacalcarata</name>
    <dbReference type="NCBI Taxonomy" id="392030"/>
    <lineage>
        <taxon>Eukaryota</taxon>
        <taxon>Metazoa</taxon>
        <taxon>Spiralia</taxon>
        <taxon>Gnathifera</taxon>
        <taxon>Rotifera</taxon>
        <taxon>Eurotatoria</taxon>
        <taxon>Bdelloidea</taxon>
        <taxon>Philodinida</taxon>
        <taxon>Philodinidae</taxon>
        <taxon>Rotaria</taxon>
    </lineage>
</organism>
<evidence type="ECO:0000256" key="4">
    <source>
        <dbReference type="ARBA" id="ARBA00022801"/>
    </source>
</evidence>
<dbReference type="Gene3D" id="3.20.20.80">
    <property type="entry name" value="Glycosidases"/>
    <property type="match status" value="1"/>
</dbReference>
<keyword evidence="4" id="KW-0378">Hydrolase</keyword>
<dbReference type="InterPro" id="IPR015883">
    <property type="entry name" value="Glyco_hydro_20_cat"/>
</dbReference>
<gene>
    <name evidence="7" type="ORF">BYL167_LOCUS75571</name>
</gene>
<dbReference type="AlphaFoldDB" id="A0A8S3GI39"/>
<evidence type="ECO:0000259" key="6">
    <source>
        <dbReference type="Pfam" id="PF00728"/>
    </source>
</evidence>
<evidence type="ECO:0000256" key="3">
    <source>
        <dbReference type="ARBA" id="ARBA00012663"/>
    </source>
</evidence>